<dbReference type="Gene3D" id="3.40.50.300">
    <property type="entry name" value="P-loop containing nucleotide triphosphate hydrolases"/>
    <property type="match status" value="1"/>
</dbReference>
<dbReference type="CDD" id="cd01029">
    <property type="entry name" value="TOPRIM_primases"/>
    <property type="match status" value="1"/>
</dbReference>
<evidence type="ECO:0000313" key="1">
    <source>
        <dbReference type="EMBL" id="BAO82870.1"/>
    </source>
</evidence>
<accession>A0A060NNF2</accession>
<dbReference type="HOGENOM" id="CLU_386722_0_0_4"/>
<dbReference type="OrthoDB" id="5959484at2"/>
<dbReference type="Gene3D" id="3.40.1360.10">
    <property type="match status" value="1"/>
</dbReference>
<name>A0A060NNF2_9BURK</name>
<protein>
    <submittedName>
        <fullName evidence="1">DNA primase, bacterial type</fullName>
    </submittedName>
</protein>
<evidence type="ECO:0000313" key="2">
    <source>
        <dbReference type="Proteomes" id="UP000066014"/>
    </source>
</evidence>
<dbReference type="Proteomes" id="UP000066014">
    <property type="component" value="Chromosome"/>
</dbReference>
<organism evidence="1 2">
    <name type="scientific">Serpentinimonas maccroryi</name>
    <dbReference type="NCBI Taxonomy" id="1458426"/>
    <lineage>
        <taxon>Bacteria</taxon>
        <taxon>Pseudomonadati</taxon>
        <taxon>Pseudomonadota</taxon>
        <taxon>Betaproteobacteria</taxon>
        <taxon>Burkholderiales</taxon>
        <taxon>Comamonadaceae</taxon>
        <taxon>Serpentinimonas</taxon>
    </lineage>
</organism>
<dbReference type="STRING" id="1458426.SMCB_0642"/>
<reference evidence="1 2" key="1">
    <citation type="journal article" date="2014" name="Nat. Commun.">
        <title>Physiological and genomic features of highly alkaliphilic hydrogen-utilizing Betaproteobacteria from a continental serpentinizing site.</title>
        <authorList>
            <person name="Suzuki S."/>
            <person name="Kuenen J.G."/>
            <person name="Schipper K."/>
            <person name="van der Velde S."/>
            <person name="Ishii S."/>
            <person name="Wu A."/>
            <person name="Sorokin D.Y."/>
            <person name="Tenney A."/>
            <person name="Meng X.Y."/>
            <person name="Morrill P.L."/>
            <person name="Kamagata Y."/>
            <person name="Muyzer G."/>
            <person name="Nealson K.H."/>
        </authorList>
    </citation>
    <scope>NUCLEOTIDE SEQUENCE [LARGE SCALE GENOMIC DNA]</scope>
    <source>
        <strain evidence="1 2">B1</strain>
    </source>
</reference>
<dbReference type="Pfam" id="PF13481">
    <property type="entry name" value="AAA_25"/>
    <property type="match status" value="1"/>
</dbReference>
<dbReference type="EMBL" id="AP014569">
    <property type="protein sequence ID" value="BAO82870.1"/>
    <property type="molecule type" value="Genomic_DNA"/>
</dbReference>
<dbReference type="KEGG" id="cbab:SMCB_0642"/>
<dbReference type="SUPFAM" id="SSF52540">
    <property type="entry name" value="P-loop containing nucleoside triphosphate hydrolases"/>
    <property type="match status" value="1"/>
</dbReference>
<keyword evidence="2" id="KW-1185">Reference proteome</keyword>
<proteinExistence type="predicted"/>
<gene>
    <name evidence="1" type="ORF">SMCB_0642</name>
</gene>
<dbReference type="AlphaFoldDB" id="A0A060NNF2"/>
<sequence length="714" mass="76385">MATPLQTPTALGHPFFDFNQLDGFVLPRHDRDEIRTRLLEQIESVLAYLFPQGKRRGSQFCIGNLQGDPGDSLVVELQGPKRGVWIDFATGESGDVLALWAAARGYTLPSDFSDLLEDAGTWLMVPRIASAPATRAPVAYDDLGPHSGKWDYLAADGSLLACVYRYDTPRGKQYRPWDARARAMRMPEPRPLYNLPAIAQSEAVVLVEGEKCADALMQLGITATTAMGGAASALDKTDWTPLTGKTVAVWPDHDDAGARYADAVIKQLMHIGAVVRRVSVPPDKPAKWDAADAMVEGFDITALLRASQRVTGLSTAAAPALDLSRWHAADRFTGQPQQRRWLVEGVFPQAQAALIAAAGGVGKSFLLLALTREVAAFNGLCTNAPTLFGGALAGHGVAIYITAEDDAIEVHNRLHALGPIPIRLYVLPLPDAGGAVPLFAPDPASRGPAITNAWMELERQLKAMPGLCLVVLDPLQPLCALDLNVPENAQFVCSRLAALAASTGAAVIVSHHFAKREASTPEQAREAIRGTGGLVDGVRAVYALWHPREDQAKKLSEALGESFERGRVVMGGVVKANGRANLSVTTFLRSASGLLVDCSDRLRQARPEPDDLLPALTSAIARAARDGQPYTKTGGNGLYERRHELPKAFHAVGKHRLTGWVDALLAQGALVTAMADGSKLVKWLDVPDGPVALGQAVFITGHLTRSSAGRPIAE</sequence>
<dbReference type="SUPFAM" id="SSF56731">
    <property type="entry name" value="DNA primase core"/>
    <property type="match status" value="1"/>
</dbReference>
<dbReference type="InterPro" id="IPR034154">
    <property type="entry name" value="TOPRIM_DnaG/twinkle"/>
</dbReference>
<dbReference type="RefSeq" id="WP_045535001.1">
    <property type="nucleotide sequence ID" value="NZ_AP014569.1"/>
</dbReference>
<dbReference type="InterPro" id="IPR027417">
    <property type="entry name" value="P-loop_NTPase"/>
</dbReference>